<evidence type="ECO:0000256" key="1">
    <source>
        <dbReference type="ARBA" id="ARBA00022723"/>
    </source>
</evidence>
<dbReference type="InParanoid" id="A0A1Y1XS92"/>
<evidence type="ECO:0000256" key="2">
    <source>
        <dbReference type="ARBA" id="ARBA00022771"/>
    </source>
</evidence>
<reference evidence="7 8" key="1">
    <citation type="submission" date="2016-07" db="EMBL/GenBank/DDBJ databases">
        <title>Pervasive Adenine N6-methylation of Active Genes in Fungi.</title>
        <authorList>
            <consortium name="DOE Joint Genome Institute"/>
            <person name="Mondo S.J."/>
            <person name="Dannebaum R.O."/>
            <person name="Kuo R.C."/>
            <person name="Labutti K."/>
            <person name="Haridas S."/>
            <person name="Kuo A."/>
            <person name="Salamov A."/>
            <person name="Ahrendt S.R."/>
            <person name="Lipzen A."/>
            <person name="Sullivan W."/>
            <person name="Andreopoulos W.B."/>
            <person name="Clum A."/>
            <person name="Lindquist E."/>
            <person name="Daum C."/>
            <person name="Ramamoorthy G.K."/>
            <person name="Gryganskyi A."/>
            <person name="Culley D."/>
            <person name="Magnuson J.K."/>
            <person name="James T.Y."/>
            <person name="O'Malley M.A."/>
            <person name="Stajich J.E."/>
            <person name="Spatafora J.W."/>
            <person name="Visel A."/>
            <person name="Grigoriev I.V."/>
        </authorList>
    </citation>
    <scope>NUCLEOTIDE SEQUENCE [LARGE SCALE GENOMIC DNA]</scope>
    <source>
        <strain evidence="7 8">CBS 931.73</strain>
    </source>
</reference>
<dbReference type="InterPro" id="IPR013087">
    <property type="entry name" value="Znf_C2H2_type"/>
</dbReference>
<name>A0A1Y1XS92_9FUNG</name>
<dbReference type="PROSITE" id="PS50157">
    <property type="entry name" value="ZINC_FINGER_C2H2_2"/>
    <property type="match status" value="3"/>
</dbReference>
<gene>
    <name evidence="7" type="ORF">K493DRAFT_319353</name>
</gene>
<evidence type="ECO:0000256" key="3">
    <source>
        <dbReference type="ARBA" id="ARBA00022833"/>
    </source>
</evidence>
<evidence type="ECO:0000256" key="5">
    <source>
        <dbReference type="SAM" id="MobiDB-lite"/>
    </source>
</evidence>
<evidence type="ECO:0000256" key="4">
    <source>
        <dbReference type="PROSITE-ProRule" id="PRU00042"/>
    </source>
</evidence>
<evidence type="ECO:0000259" key="6">
    <source>
        <dbReference type="PROSITE" id="PS50157"/>
    </source>
</evidence>
<proteinExistence type="predicted"/>
<dbReference type="FunFam" id="3.30.160.60:FF:000086">
    <property type="entry name" value="transcription factor E4F1 isoform X1"/>
    <property type="match status" value="1"/>
</dbReference>
<keyword evidence="8" id="KW-1185">Reference proteome</keyword>
<feature type="compositionally biased region" description="Low complexity" evidence="5">
    <location>
        <begin position="265"/>
        <end position="279"/>
    </location>
</feature>
<feature type="region of interest" description="Disordered" evidence="5">
    <location>
        <begin position="260"/>
        <end position="299"/>
    </location>
</feature>
<dbReference type="EMBL" id="MCFE01000515">
    <property type="protein sequence ID" value="ORX88621.1"/>
    <property type="molecule type" value="Genomic_DNA"/>
</dbReference>
<dbReference type="Gene3D" id="3.30.160.60">
    <property type="entry name" value="Classic Zinc Finger"/>
    <property type="match status" value="3"/>
</dbReference>
<dbReference type="PANTHER" id="PTHR23235:SF120">
    <property type="entry name" value="KRUPPEL-LIKE FACTOR 15"/>
    <property type="match status" value="1"/>
</dbReference>
<dbReference type="SMART" id="SM00355">
    <property type="entry name" value="ZnF_C2H2"/>
    <property type="match status" value="3"/>
</dbReference>
<accession>A0A1Y1XS92</accession>
<protein>
    <recommendedName>
        <fullName evidence="6">C2H2-type domain-containing protein</fullName>
    </recommendedName>
</protein>
<feature type="domain" description="C2H2-type" evidence="6">
    <location>
        <begin position="307"/>
        <end position="336"/>
    </location>
</feature>
<dbReference type="InterPro" id="IPR036236">
    <property type="entry name" value="Znf_C2H2_sf"/>
</dbReference>
<dbReference type="GO" id="GO:0008270">
    <property type="term" value="F:zinc ion binding"/>
    <property type="evidence" value="ECO:0007669"/>
    <property type="project" value="UniProtKB-KW"/>
</dbReference>
<dbReference type="PROSITE" id="PS00028">
    <property type="entry name" value="ZINC_FINGER_C2H2_1"/>
    <property type="match status" value="2"/>
</dbReference>
<comment type="caution">
    <text evidence="7">The sequence shown here is derived from an EMBL/GenBank/DDBJ whole genome shotgun (WGS) entry which is preliminary data.</text>
</comment>
<feature type="domain" description="C2H2-type" evidence="6">
    <location>
        <begin position="339"/>
        <end position="362"/>
    </location>
</feature>
<dbReference type="SUPFAM" id="SSF57667">
    <property type="entry name" value="beta-beta-alpha zinc fingers"/>
    <property type="match status" value="2"/>
</dbReference>
<dbReference type="Proteomes" id="UP000193498">
    <property type="component" value="Unassembled WGS sequence"/>
</dbReference>
<dbReference type="OrthoDB" id="8117402at2759"/>
<keyword evidence="2 4" id="KW-0863">Zinc-finger</keyword>
<feature type="domain" description="C2H2-type" evidence="6">
    <location>
        <begin position="368"/>
        <end position="386"/>
    </location>
</feature>
<evidence type="ECO:0000313" key="7">
    <source>
        <dbReference type="EMBL" id="ORX88621.1"/>
    </source>
</evidence>
<keyword evidence="1" id="KW-0479">Metal-binding</keyword>
<dbReference type="PANTHER" id="PTHR23235">
    <property type="entry name" value="KRUEPPEL-LIKE TRANSCRIPTION FACTOR"/>
    <property type="match status" value="1"/>
</dbReference>
<evidence type="ECO:0000313" key="8">
    <source>
        <dbReference type="Proteomes" id="UP000193498"/>
    </source>
</evidence>
<sequence length="394" mass="43118">MEQNDSFLVNDFQLYDNDDLFAVDDTFTPHDEAELSIDNVFTTPFTPSIDTFDPGSLISTPYTPAVECFNDILVPFSPSINCNASMPLFNTPFMAPSNDFGTSLAETPTVVDTPLTVSLNDFNPQQPVPAVSTSGVPGFFMPLSMIDTPCIQPENDFDYASLSNTPLATDSDIFTSAVLNTPNIFSEGIDLTPFLTPATDFECDNFSAPGTPLDPANADAAHQVNFLNFGNEKDLYSDLFEKDAEKSSQALSLFAPLEEIADSQSSPSKSTSSSPTTSSPDDKDGFSVPAPQESSKSRMASAGSKKYICSYQGCSKSFARKFNLNVHQRSHFPDLARPFKCSECPKAFGRKHDLTRHLAAVHKTTSLYHCNECEKEFSRRDSLARHLEKGCQVV</sequence>
<dbReference type="AlphaFoldDB" id="A0A1Y1XS92"/>
<dbReference type="Pfam" id="PF00096">
    <property type="entry name" value="zf-C2H2"/>
    <property type="match status" value="3"/>
</dbReference>
<dbReference type="GO" id="GO:0000978">
    <property type="term" value="F:RNA polymerase II cis-regulatory region sequence-specific DNA binding"/>
    <property type="evidence" value="ECO:0007669"/>
    <property type="project" value="TreeGrafter"/>
</dbReference>
<organism evidence="7 8">
    <name type="scientific">Basidiobolus meristosporus CBS 931.73</name>
    <dbReference type="NCBI Taxonomy" id="1314790"/>
    <lineage>
        <taxon>Eukaryota</taxon>
        <taxon>Fungi</taxon>
        <taxon>Fungi incertae sedis</taxon>
        <taxon>Zoopagomycota</taxon>
        <taxon>Entomophthoromycotina</taxon>
        <taxon>Basidiobolomycetes</taxon>
        <taxon>Basidiobolales</taxon>
        <taxon>Basidiobolaceae</taxon>
        <taxon>Basidiobolus</taxon>
    </lineage>
</organism>
<dbReference type="GO" id="GO:0000981">
    <property type="term" value="F:DNA-binding transcription factor activity, RNA polymerase II-specific"/>
    <property type="evidence" value="ECO:0007669"/>
    <property type="project" value="TreeGrafter"/>
</dbReference>
<dbReference type="STRING" id="1314790.A0A1Y1XS92"/>
<keyword evidence="3" id="KW-0862">Zinc</keyword>